<dbReference type="InterPro" id="IPR050256">
    <property type="entry name" value="Glycosyltransferase_2"/>
</dbReference>
<keyword evidence="6 9" id="KW-1133">Transmembrane helix</keyword>
<keyword evidence="5 9" id="KW-0812">Transmembrane</keyword>
<feature type="transmembrane region" description="Helical" evidence="9">
    <location>
        <begin position="264"/>
        <end position="289"/>
    </location>
</feature>
<dbReference type="Pfam" id="PF00535">
    <property type="entry name" value="Glycos_transf_2"/>
    <property type="match status" value="1"/>
</dbReference>
<evidence type="ECO:0000259" key="10">
    <source>
        <dbReference type="Pfam" id="PF00535"/>
    </source>
</evidence>
<reference evidence="11 12" key="1">
    <citation type="submission" date="2018-06" db="EMBL/GenBank/DDBJ databases">
        <title>Genomic Encyclopedia of Type Strains, Phase III (KMG-III): the genomes of soil and plant-associated and newly described type strains.</title>
        <authorList>
            <person name="Whitman W."/>
        </authorList>
    </citation>
    <scope>NUCLEOTIDE SEQUENCE [LARGE SCALE GENOMIC DNA]</scope>
    <source>
        <strain evidence="11 12">CECT 7646</strain>
    </source>
</reference>
<evidence type="ECO:0000313" key="12">
    <source>
        <dbReference type="Proteomes" id="UP000247540"/>
    </source>
</evidence>
<evidence type="ECO:0000256" key="9">
    <source>
        <dbReference type="SAM" id="Phobius"/>
    </source>
</evidence>
<dbReference type="CDD" id="cd04187">
    <property type="entry name" value="DPM1_like_bac"/>
    <property type="match status" value="1"/>
</dbReference>
<feature type="domain" description="Glycosyltransferase 2-like" evidence="10">
    <location>
        <begin position="6"/>
        <end position="170"/>
    </location>
</feature>
<sequence length="344" mass="37901">MAELISIVIPSYNEELVLRPLMQRLSGTLATLSGYDWEIVFVNDGSTDTTQQIIEKLCAADPRVAGIELSRNFGKEPAMTAGLDHARGDAIVILDADLQDPPELIADFVREWKNGHDVVVACRTHRDGESCIKKLTAHVFYRVIGAMSKVDIPANTGDCRLMSRRAVDSLLRMREHHRFMKGLFAWIGYPTKVVNYRREPRAAGTTKFNYWKLWNFAIEGITSFSIFPLKLATYFGVLIALAAFLAGGWIMLKTMIWGEDVQGYPSLMVTMLFLGGVQLFFIGILGEYLGRIYNETKARPLYLVQSYSAARTGIAVPTAVSRAGPAVQAAGAPPAAPASTGHPT</sequence>
<dbReference type="GO" id="GO:0005886">
    <property type="term" value="C:plasma membrane"/>
    <property type="evidence" value="ECO:0007669"/>
    <property type="project" value="UniProtKB-SubCell"/>
</dbReference>
<dbReference type="AlphaFoldDB" id="A0A318SY57"/>
<protein>
    <submittedName>
        <fullName evidence="11">Glycosyltransferase involved in cell wall biosynthesis</fullName>
    </submittedName>
</protein>
<gene>
    <name evidence="11" type="ORF">DFQ15_11185</name>
</gene>
<dbReference type="FunFam" id="3.90.550.10:FF:000079">
    <property type="entry name" value="Probable glycosyl transferase"/>
    <property type="match status" value="1"/>
</dbReference>
<dbReference type="OrthoDB" id="9811884at2"/>
<dbReference type="SUPFAM" id="SSF53448">
    <property type="entry name" value="Nucleotide-diphospho-sugar transferases"/>
    <property type="match status" value="1"/>
</dbReference>
<keyword evidence="7 9" id="KW-0472">Membrane</keyword>
<evidence type="ECO:0000256" key="2">
    <source>
        <dbReference type="ARBA" id="ARBA00022475"/>
    </source>
</evidence>
<accession>A0A318SY57</accession>
<keyword evidence="3" id="KW-0328">Glycosyltransferase</keyword>
<evidence type="ECO:0000313" key="11">
    <source>
        <dbReference type="EMBL" id="PYE77940.1"/>
    </source>
</evidence>
<keyword evidence="12" id="KW-1185">Reference proteome</keyword>
<evidence type="ECO:0000256" key="5">
    <source>
        <dbReference type="ARBA" id="ARBA00022692"/>
    </source>
</evidence>
<dbReference type="GO" id="GO:0016757">
    <property type="term" value="F:glycosyltransferase activity"/>
    <property type="evidence" value="ECO:0007669"/>
    <property type="project" value="UniProtKB-KW"/>
</dbReference>
<keyword evidence="2" id="KW-1003">Cell membrane</keyword>
<dbReference type="InterPro" id="IPR029044">
    <property type="entry name" value="Nucleotide-diphossugar_trans"/>
</dbReference>
<evidence type="ECO:0000256" key="3">
    <source>
        <dbReference type="ARBA" id="ARBA00022676"/>
    </source>
</evidence>
<dbReference type="PANTHER" id="PTHR48090">
    <property type="entry name" value="UNDECAPRENYL-PHOSPHATE 4-DEOXY-4-FORMAMIDO-L-ARABINOSE TRANSFERASE-RELATED"/>
    <property type="match status" value="1"/>
</dbReference>
<evidence type="ECO:0000256" key="4">
    <source>
        <dbReference type="ARBA" id="ARBA00022679"/>
    </source>
</evidence>
<evidence type="ECO:0000256" key="7">
    <source>
        <dbReference type="ARBA" id="ARBA00023136"/>
    </source>
</evidence>
<proteinExistence type="inferred from homology"/>
<dbReference type="EMBL" id="QJTC01000011">
    <property type="protein sequence ID" value="PYE77940.1"/>
    <property type="molecule type" value="Genomic_DNA"/>
</dbReference>
<name>A0A318SY57_9BURK</name>
<comment type="subcellular location">
    <subcellularLocation>
        <location evidence="1">Cell membrane</location>
        <topology evidence="1">Multi-pass membrane protein</topology>
    </subcellularLocation>
</comment>
<dbReference type="InterPro" id="IPR001173">
    <property type="entry name" value="Glyco_trans_2-like"/>
</dbReference>
<feature type="transmembrane region" description="Helical" evidence="9">
    <location>
        <begin position="231"/>
        <end position="252"/>
    </location>
</feature>
<evidence type="ECO:0000256" key="8">
    <source>
        <dbReference type="ARBA" id="ARBA00038152"/>
    </source>
</evidence>
<comment type="caution">
    <text evidence="11">The sequence shown here is derived from an EMBL/GenBank/DDBJ whole genome shotgun (WGS) entry which is preliminary data.</text>
</comment>
<evidence type="ECO:0000256" key="6">
    <source>
        <dbReference type="ARBA" id="ARBA00022989"/>
    </source>
</evidence>
<evidence type="ECO:0000256" key="1">
    <source>
        <dbReference type="ARBA" id="ARBA00004651"/>
    </source>
</evidence>
<dbReference type="PANTHER" id="PTHR48090:SF1">
    <property type="entry name" value="PROPHAGE BACTOPRENOL GLUCOSYL TRANSFERASE HOMOLOG"/>
    <property type="match status" value="1"/>
</dbReference>
<dbReference type="Proteomes" id="UP000247540">
    <property type="component" value="Unassembled WGS sequence"/>
</dbReference>
<comment type="similarity">
    <text evidence="8">Belongs to the glycosyltransferase 2 family. GtrB subfamily.</text>
</comment>
<dbReference type="RefSeq" id="WP_110465664.1">
    <property type="nucleotide sequence ID" value="NZ_JAMOFZ010000011.1"/>
</dbReference>
<organism evidence="11 12">
    <name type="scientific">Xylophilus ampelinus</name>
    <dbReference type="NCBI Taxonomy" id="54067"/>
    <lineage>
        <taxon>Bacteria</taxon>
        <taxon>Pseudomonadati</taxon>
        <taxon>Pseudomonadota</taxon>
        <taxon>Betaproteobacteria</taxon>
        <taxon>Burkholderiales</taxon>
        <taxon>Xylophilus</taxon>
    </lineage>
</organism>
<keyword evidence="4 11" id="KW-0808">Transferase</keyword>
<dbReference type="Gene3D" id="3.90.550.10">
    <property type="entry name" value="Spore Coat Polysaccharide Biosynthesis Protein SpsA, Chain A"/>
    <property type="match status" value="1"/>
</dbReference>